<dbReference type="SUPFAM" id="SSF48726">
    <property type="entry name" value="Immunoglobulin"/>
    <property type="match status" value="3"/>
</dbReference>
<keyword evidence="3" id="KW-0325">Glycoprotein</keyword>
<dbReference type="InterPro" id="IPR052598">
    <property type="entry name" value="IgSF_CEA-related"/>
</dbReference>
<dbReference type="Gene3D" id="2.60.40.10">
    <property type="entry name" value="Immunoglobulins"/>
    <property type="match status" value="4"/>
</dbReference>
<protein>
    <recommendedName>
        <fullName evidence="5">Ig-like domain-containing protein</fullName>
    </recommendedName>
</protein>
<dbReference type="InterPro" id="IPR013151">
    <property type="entry name" value="Immunoglobulin_dom"/>
</dbReference>
<dbReference type="Ensembl" id="ENSGMOT00000024842.1">
    <property type="protein sequence ID" value="ENSGMOP00000048816.1"/>
    <property type="gene ID" value="ENSGMOG00000022804.1"/>
</dbReference>
<feature type="domain" description="Ig-like" evidence="5">
    <location>
        <begin position="201"/>
        <end position="290"/>
    </location>
</feature>
<keyword evidence="7" id="KW-1185">Reference proteome</keyword>
<organism evidence="6 7">
    <name type="scientific">Gadus morhua</name>
    <name type="common">Atlantic cod</name>
    <dbReference type="NCBI Taxonomy" id="8049"/>
    <lineage>
        <taxon>Eukaryota</taxon>
        <taxon>Metazoa</taxon>
        <taxon>Chordata</taxon>
        <taxon>Craniata</taxon>
        <taxon>Vertebrata</taxon>
        <taxon>Euteleostomi</taxon>
        <taxon>Actinopterygii</taxon>
        <taxon>Neopterygii</taxon>
        <taxon>Teleostei</taxon>
        <taxon>Neoteleostei</taxon>
        <taxon>Acanthomorphata</taxon>
        <taxon>Zeiogadaria</taxon>
        <taxon>Gadariae</taxon>
        <taxon>Gadiformes</taxon>
        <taxon>Gadoidei</taxon>
        <taxon>Gadidae</taxon>
        <taxon>Gadus</taxon>
    </lineage>
</organism>
<dbReference type="Pfam" id="PF00047">
    <property type="entry name" value="ig"/>
    <property type="match status" value="1"/>
</dbReference>
<dbReference type="InterPro" id="IPR013783">
    <property type="entry name" value="Ig-like_fold"/>
</dbReference>
<dbReference type="InterPro" id="IPR036179">
    <property type="entry name" value="Ig-like_dom_sf"/>
</dbReference>
<reference evidence="6" key="2">
    <citation type="submission" date="2025-09" db="UniProtKB">
        <authorList>
            <consortium name="Ensembl"/>
        </authorList>
    </citation>
    <scope>IDENTIFICATION</scope>
</reference>
<evidence type="ECO:0000256" key="1">
    <source>
        <dbReference type="ARBA" id="ARBA00022729"/>
    </source>
</evidence>
<dbReference type="PANTHER" id="PTHR44337:SF16">
    <property type="entry name" value="CARCINOEMBRYONIC ANTIGEN-RELATED CELL ADHESION MOLECULE 20-LIKE-RELATED"/>
    <property type="match status" value="1"/>
</dbReference>
<keyword evidence="4" id="KW-0393">Immunoglobulin domain</keyword>
<dbReference type="Proteomes" id="UP000694546">
    <property type="component" value="Chromosome 11"/>
</dbReference>
<dbReference type="SMART" id="SM00409">
    <property type="entry name" value="IG"/>
    <property type="match status" value="4"/>
</dbReference>
<dbReference type="InterPro" id="IPR003599">
    <property type="entry name" value="Ig_sub"/>
</dbReference>
<accession>A0A8C5BTT7</accession>
<evidence type="ECO:0000313" key="6">
    <source>
        <dbReference type="Ensembl" id="ENSGMOP00000048816.1"/>
    </source>
</evidence>
<evidence type="ECO:0000256" key="2">
    <source>
        <dbReference type="ARBA" id="ARBA00023157"/>
    </source>
</evidence>
<evidence type="ECO:0000256" key="4">
    <source>
        <dbReference type="ARBA" id="ARBA00023319"/>
    </source>
</evidence>
<dbReference type="Pfam" id="PF13927">
    <property type="entry name" value="Ig_3"/>
    <property type="match status" value="3"/>
</dbReference>
<dbReference type="PANTHER" id="PTHR44337">
    <property type="entry name" value="CARCINOEMBRYONIC ANTIGEN-RELATED CELL ADHESION MOLECULE 8"/>
    <property type="match status" value="1"/>
</dbReference>
<proteinExistence type="predicted"/>
<evidence type="ECO:0000259" key="5">
    <source>
        <dbReference type="PROSITE" id="PS50835"/>
    </source>
</evidence>
<dbReference type="SMART" id="SM00408">
    <property type="entry name" value="IGc2"/>
    <property type="match status" value="3"/>
</dbReference>
<feature type="domain" description="Ig-like" evidence="5">
    <location>
        <begin position="295"/>
        <end position="375"/>
    </location>
</feature>
<feature type="domain" description="Ig-like" evidence="5">
    <location>
        <begin position="127"/>
        <end position="198"/>
    </location>
</feature>
<dbReference type="AlphaFoldDB" id="A0A8C5BTT7"/>
<evidence type="ECO:0000256" key="3">
    <source>
        <dbReference type="ARBA" id="ARBA00023180"/>
    </source>
</evidence>
<feature type="domain" description="Ig-like" evidence="5">
    <location>
        <begin position="1"/>
        <end position="78"/>
    </location>
</feature>
<reference evidence="6" key="1">
    <citation type="submission" date="2025-08" db="UniProtKB">
        <authorList>
            <consortium name="Ensembl"/>
        </authorList>
    </citation>
    <scope>IDENTIFICATION</scope>
</reference>
<evidence type="ECO:0000313" key="7">
    <source>
        <dbReference type="Proteomes" id="UP000694546"/>
    </source>
</evidence>
<keyword evidence="2" id="KW-1015">Disulfide bond</keyword>
<name>A0A8C5BTT7_GADMO</name>
<dbReference type="PROSITE" id="PS50835">
    <property type="entry name" value="IG_LIKE"/>
    <property type="match status" value="4"/>
</dbReference>
<keyword evidence="1" id="KW-0732">Signal</keyword>
<dbReference type="InterPro" id="IPR007110">
    <property type="entry name" value="Ig-like_dom"/>
</dbReference>
<sequence length="390" mass="41946">VYGTHGKNTTFTTTIKPTSDPFFSVSWAVNGSFIITSTISNTIVEPKYADRTTLFRETGSLELRNLTNEDSGEYTVTIIPASGHLISGAAVLEVQCEFVLDHNHPFLSGSSVLVHPGRRSPDGPDTPTVQQHPNPAVEEERLTLSCASDSLPPAAFTWEFQRRPLVPGPQHVIAELDEDHLGNYTCTARNDLTGLVVSTVHTVSVTPNTTELLEFNSSVRISCHVSTGTSLSYLWMNGSSEITVSSDRVQVGDGGTSLTILNVTRYDRGPYTCNVSNPVSNDVGRPLTLTIGYGPERLAIIGPSLVEFGEVTVLYCSAMSVPPPSYTWSLNGVHTTVQGPVYVIASVNSSDYGKYTCTAVNTLTDLSQAADHVVSLKGKPKVAVAVNKKQ</sequence>
<dbReference type="InterPro" id="IPR003598">
    <property type="entry name" value="Ig_sub2"/>
</dbReference>
<dbReference type="GeneTree" id="ENSGT01100000263479"/>